<dbReference type="EnsemblMetazoa" id="AATE021703-RA">
    <property type="protein sequence ID" value="AATE021703-PA.1"/>
    <property type="gene ID" value="AATE021703"/>
</dbReference>
<evidence type="ECO:0008006" key="2">
    <source>
        <dbReference type="Google" id="ProtNLM"/>
    </source>
</evidence>
<dbReference type="VEuPathDB" id="VectorBase:AATE021703"/>
<dbReference type="AlphaFoldDB" id="A0A182JNA7"/>
<organism evidence="1">
    <name type="scientific">Anopheles atroparvus</name>
    <name type="common">European mosquito</name>
    <dbReference type="NCBI Taxonomy" id="41427"/>
    <lineage>
        <taxon>Eukaryota</taxon>
        <taxon>Metazoa</taxon>
        <taxon>Ecdysozoa</taxon>
        <taxon>Arthropoda</taxon>
        <taxon>Hexapoda</taxon>
        <taxon>Insecta</taxon>
        <taxon>Pterygota</taxon>
        <taxon>Neoptera</taxon>
        <taxon>Endopterygota</taxon>
        <taxon>Diptera</taxon>
        <taxon>Nematocera</taxon>
        <taxon>Culicoidea</taxon>
        <taxon>Culicidae</taxon>
        <taxon>Anophelinae</taxon>
        <taxon>Anopheles</taxon>
    </lineage>
</organism>
<accession>A0A182JNA7</accession>
<evidence type="ECO:0000313" key="1">
    <source>
        <dbReference type="EnsemblMetazoa" id="AATE021703-PA.1"/>
    </source>
</evidence>
<sequence length="241" mass="27090">MMPKWTVIFIALHSLLLLTGGRVEGFLLQYQNELSNLSATAIREVAASSATNSRLNGAFNELILTTIAAPIVKMRALDVDLAEKMQAEADNLDQACREDMADSYELFRWLWGATLRECMRSANIDLDYDTLTRFRPQASSALRIMNSATYQAVRTVAQSDIFDAPGIERKLADELQSYRGTWEMSQTTLQDDLDRHGSVVDGTMSRFEPCLENALVYQQTGIDSILDEIYLNCGRNMNQLV</sequence>
<name>A0A182JNA7_ANOAO</name>
<proteinExistence type="predicted"/>
<reference evidence="1" key="1">
    <citation type="submission" date="2022-08" db="UniProtKB">
        <authorList>
            <consortium name="EnsemblMetazoa"/>
        </authorList>
    </citation>
    <scope>IDENTIFICATION</scope>
    <source>
        <strain evidence="1">EBRO</strain>
    </source>
</reference>
<protein>
    <recommendedName>
        <fullName evidence="2">Protein TsetseEP domain-containing protein</fullName>
    </recommendedName>
</protein>